<dbReference type="PANTHER" id="PTHR43775:SF24">
    <property type="entry name" value="NON-REDUCING POLYKETIDE SYNTHASE APTA-RELATED"/>
    <property type="match status" value="1"/>
</dbReference>
<keyword evidence="11" id="KW-1185">Reference proteome</keyword>
<dbReference type="Pfam" id="PF00109">
    <property type="entry name" value="ketoacyl-synt"/>
    <property type="match status" value="1"/>
</dbReference>
<evidence type="ECO:0000259" key="9">
    <source>
        <dbReference type="PROSITE" id="PS52019"/>
    </source>
</evidence>
<dbReference type="InterPro" id="IPR014031">
    <property type="entry name" value="Ketoacyl_synth_C"/>
</dbReference>
<dbReference type="SUPFAM" id="SSF52151">
    <property type="entry name" value="FabD/lysophospholipase-like"/>
    <property type="match status" value="1"/>
</dbReference>
<dbReference type="GO" id="GO:0004312">
    <property type="term" value="F:fatty acid synthase activity"/>
    <property type="evidence" value="ECO:0007669"/>
    <property type="project" value="TreeGrafter"/>
</dbReference>
<feature type="domain" description="Ketosynthase family 3 (KS3)" evidence="8">
    <location>
        <begin position="392"/>
        <end position="826"/>
    </location>
</feature>
<accession>A0A6A6F9T1</accession>
<dbReference type="GO" id="GO:0044550">
    <property type="term" value="P:secondary metabolite biosynthetic process"/>
    <property type="evidence" value="ECO:0007669"/>
    <property type="project" value="TreeGrafter"/>
</dbReference>
<dbReference type="InterPro" id="IPR001227">
    <property type="entry name" value="Ac_transferase_dom_sf"/>
</dbReference>
<dbReference type="Pfam" id="PF02801">
    <property type="entry name" value="Ketoacyl-synt_C"/>
    <property type="match status" value="1"/>
</dbReference>
<sequence length="1789" mass="196059">MADILRVVWFCDDTTLQDKRRLFNTIQNQVKDKRFSLVALFLAHALTAVKQEVFNLDREGQRECVGSLVTFLDVLDVAETTSNGLGGAFHSFLQVVLDIALFIGSYESQRLPYNKSTRPSLLAALSVGMLPAAAVAMASSLPDLIIIGAEVARVAFRIGIHVHRTSRLLDARPDGTNCVSWVYAVTSLSLDEVEKEISMFNRTALNDGITRLYISAVDQSSVTVTGPPSRLKQAFYTSPKLRYAKWTALPVYDGLAHAPHLYSEDDVQQIVRPLLESVALPDVVVTPILSSHTGQPFPARNGYQLLTQVTSTLLTKRIHLDDLVEGILDHVSRSARCIWELATFERCRGSRLLLEALETKTITQAGYSLTQKDMAGWTQQSLNNHIPRSRKCSKLAIVGMACRMPGGADSPKLFWDLLMEGRDTCSTVPSDRFDLGSHFDPTGRVANTTKAQYGNFIRDPGRFDAAFFNMSPREADNTDPAARLALVTAYEALEMAGYTPDRRRAVVPARVGTYMGQASDDWRELNASQNINAFIVPGGVRAFVNGRINYVFKFGGPSVNIDTACSSGLAAVHAACSALWADDVDMAIAGGVNIITDPDNYSGLDQAGFLSRTGQCKVWDETADGYCRADGIGTVVIKRLEDAEADHDNIIAVILSGSTNHSANALSITHPEPVAQSQNYTNVIRQAGINAFDVTYAELHGTGTQAGDAVEAQSIEAVFAPAWPRRKADQKLFLGAVKSNIGHGEAAAGIASMIKVLLCLQHQTIPAHIGIRTRLNPNIPEELLGSQGAVLARENTFWPQPASGIRRAVVNSFGAHGGNTTLLLEEAPKSAREGTDPRTVHPIVVSAKSRQSLARNLRRLHDFLEENPGTAVGDLSYTLSARRMHHNLRVGLLGTNVTDIKSWLVSTSSNLACLRSTTLHGPKVVFVFSGQGSYYHGIATQLIQESRIFREEIDLLNRIVVSLGLPSVCLLADPHGKSIEDASIVSPQLTITVIQLALVSFLAKLNITPNVVVGHSLGEYAALVACGILSAADAIMLVGRRAVMMQERCTIDTHGLLAVRSPDASAITPLEHILDTFHDLEVACINDSQSFTVAGPQSSLAKARDDLERTGFSCTSLQLPFAFHSSQMDSILHDFERLGATVAFQPPQVPYLSPLLKRTIYDACTIDANYLRRSCRESVDFRGAMASALKEDVFDAGSLFLEIGPHPVLLRSIRNASPQSRTLAILNKTEPDWTSVGTTLVSLHCAGVPVDWNEYFSEYEKSHRLCHLPAYAWNENLHWIPYAGRWTLDKANAKTAATLDLPSLASSSLGRISVAKQALHTSSVHEVLKEAISAEKVHFVTISDTAHPELRSSLNGHRMNGHGVASSSLWCDMAFTVAQYVYDRLSPGKSHHTLTILGLECSKAQVIGNQIAGSQKIRLEVSLQPETTDLCLRWYSTDHNDYHAEEPFAKCFVSRQSLLDQPIASRTLEYLIKGRMAALDALVLEGSASRLSKAMAYKIFGSVVVYSPEYQGMERVVMTGYEAYADIRLNTPSTGSWRNPPCWIDSISHIAGLVMNGCEETNTTDYFWVTPGFKAFRLAEALEIEAVYRSYVRMMPTDDPKVFTGDVFIMREGQMIGLLEQIKFRQIPRLLMDQFFSPSAQDGCLPQPPSRLGVSQYPKPQLSPSSRASAAQTPSPSIPSSSLDTMRSSWNIDAVHEDTRTSATSIDEDTLSQPSSLVNSFIQVLASETGLCEADLGDDRTFMELGVDSLMSLVLTTRLREKLGIEIKHSIFLEHERIGKMKQWLDQNL</sequence>
<reference evidence="10" key="1">
    <citation type="journal article" date="2020" name="Stud. Mycol.">
        <title>101 Dothideomycetes genomes: a test case for predicting lifestyles and emergence of pathogens.</title>
        <authorList>
            <person name="Haridas S."/>
            <person name="Albert R."/>
            <person name="Binder M."/>
            <person name="Bloem J."/>
            <person name="Labutti K."/>
            <person name="Salamov A."/>
            <person name="Andreopoulos B."/>
            <person name="Baker S."/>
            <person name="Barry K."/>
            <person name="Bills G."/>
            <person name="Bluhm B."/>
            <person name="Cannon C."/>
            <person name="Castanera R."/>
            <person name="Culley D."/>
            <person name="Daum C."/>
            <person name="Ezra D."/>
            <person name="Gonzalez J."/>
            <person name="Henrissat B."/>
            <person name="Kuo A."/>
            <person name="Liang C."/>
            <person name="Lipzen A."/>
            <person name="Lutzoni F."/>
            <person name="Magnuson J."/>
            <person name="Mondo S."/>
            <person name="Nolan M."/>
            <person name="Ohm R."/>
            <person name="Pangilinan J."/>
            <person name="Park H.-J."/>
            <person name="Ramirez L."/>
            <person name="Alfaro M."/>
            <person name="Sun H."/>
            <person name="Tritt A."/>
            <person name="Yoshinaga Y."/>
            <person name="Zwiers L.-H."/>
            <person name="Turgeon B."/>
            <person name="Goodwin S."/>
            <person name="Spatafora J."/>
            <person name="Crous P."/>
            <person name="Grigoriev I."/>
        </authorList>
    </citation>
    <scope>NUCLEOTIDE SEQUENCE</scope>
    <source>
        <strain evidence="10">SCOH1-5</strain>
    </source>
</reference>
<feature type="active site" description="Proton donor; for dehydratase activity" evidence="5">
    <location>
        <position position="1545"/>
    </location>
</feature>
<evidence type="ECO:0000256" key="5">
    <source>
        <dbReference type="PROSITE-ProRule" id="PRU01363"/>
    </source>
</evidence>
<dbReference type="PROSITE" id="PS00606">
    <property type="entry name" value="KS3_1"/>
    <property type="match status" value="1"/>
</dbReference>
<dbReference type="Pfam" id="PF00550">
    <property type="entry name" value="PP-binding"/>
    <property type="match status" value="1"/>
</dbReference>
<dbReference type="InterPro" id="IPR018201">
    <property type="entry name" value="Ketoacyl_synth_AS"/>
</dbReference>
<dbReference type="NCBIfam" id="TIGR04532">
    <property type="entry name" value="PT_fungal_PKS"/>
    <property type="match status" value="1"/>
</dbReference>
<name>A0A6A6F9T1_9PEZI</name>
<dbReference type="InterPro" id="IPR016039">
    <property type="entry name" value="Thiolase-like"/>
</dbReference>
<feature type="active site" description="Proton acceptor; for dehydratase activity" evidence="5">
    <location>
        <position position="1357"/>
    </location>
</feature>
<dbReference type="PROSITE" id="PS52004">
    <property type="entry name" value="KS3_2"/>
    <property type="match status" value="1"/>
</dbReference>
<keyword evidence="2" id="KW-0596">Phosphopantetheine</keyword>
<dbReference type="Gene3D" id="3.40.47.10">
    <property type="match status" value="1"/>
</dbReference>
<dbReference type="InterPro" id="IPR014043">
    <property type="entry name" value="Acyl_transferase_dom"/>
</dbReference>
<feature type="compositionally biased region" description="Polar residues" evidence="6">
    <location>
        <begin position="1662"/>
        <end position="1685"/>
    </location>
</feature>
<dbReference type="InterPro" id="IPR016036">
    <property type="entry name" value="Malonyl_transacylase_ACP-bd"/>
</dbReference>
<evidence type="ECO:0000259" key="8">
    <source>
        <dbReference type="PROSITE" id="PS52004"/>
    </source>
</evidence>
<evidence type="ECO:0000256" key="4">
    <source>
        <dbReference type="ARBA" id="ARBA00022679"/>
    </source>
</evidence>
<feature type="region of interest" description="Disordered" evidence="6">
    <location>
        <begin position="1647"/>
        <end position="1685"/>
    </location>
</feature>
<dbReference type="OrthoDB" id="329835at2759"/>
<dbReference type="PANTHER" id="PTHR43775">
    <property type="entry name" value="FATTY ACID SYNTHASE"/>
    <property type="match status" value="1"/>
</dbReference>
<evidence type="ECO:0000259" key="7">
    <source>
        <dbReference type="PROSITE" id="PS50075"/>
    </source>
</evidence>
<dbReference type="SUPFAM" id="SSF55048">
    <property type="entry name" value="Probable ACP-binding domain of malonyl-CoA ACP transacylase"/>
    <property type="match status" value="1"/>
</dbReference>
<evidence type="ECO:0000313" key="10">
    <source>
        <dbReference type="EMBL" id="KAF2210170.1"/>
    </source>
</evidence>
<dbReference type="Gene3D" id="3.40.366.10">
    <property type="entry name" value="Malonyl-Coenzyme A Acyl Carrier Protein, domain 2"/>
    <property type="match status" value="2"/>
</dbReference>
<dbReference type="InterPro" id="IPR032088">
    <property type="entry name" value="SAT"/>
</dbReference>
<dbReference type="Pfam" id="PF16073">
    <property type="entry name" value="SAT"/>
    <property type="match status" value="1"/>
</dbReference>
<evidence type="ECO:0000256" key="1">
    <source>
        <dbReference type="ARBA" id="ARBA00005179"/>
    </source>
</evidence>
<keyword evidence="3" id="KW-0597">Phosphoprotein</keyword>
<keyword evidence="4" id="KW-0808">Transferase</keyword>
<dbReference type="SMART" id="SM00825">
    <property type="entry name" value="PKS_KS"/>
    <property type="match status" value="1"/>
</dbReference>
<dbReference type="CDD" id="cd00833">
    <property type="entry name" value="PKS"/>
    <property type="match status" value="1"/>
</dbReference>
<dbReference type="InterPro" id="IPR030918">
    <property type="entry name" value="PT_fungal_PKS"/>
</dbReference>
<dbReference type="Proteomes" id="UP000799539">
    <property type="component" value="Unassembled WGS sequence"/>
</dbReference>
<dbReference type="InterPro" id="IPR042104">
    <property type="entry name" value="PKS_dehydratase_sf"/>
</dbReference>
<dbReference type="Gene3D" id="3.10.129.110">
    <property type="entry name" value="Polyketide synthase dehydratase"/>
    <property type="match status" value="1"/>
</dbReference>
<dbReference type="Gene3D" id="1.10.1200.10">
    <property type="entry name" value="ACP-like"/>
    <property type="match status" value="1"/>
</dbReference>
<feature type="domain" description="PKS/mFAS DH" evidence="9">
    <location>
        <begin position="1325"/>
        <end position="1633"/>
    </location>
</feature>
<gene>
    <name evidence="10" type="ORF">CERZMDRAFT_45979</name>
</gene>
<dbReference type="Pfam" id="PF00698">
    <property type="entry name" value="Acyl_transf_1"/>
    <property type="match status" value="1"/>
</dbReference>
<evidence type="ECO:0000256" key="3">
    <source>
        <dbReference type="ARBA" id="ARBA00022553"/>
    </source>
</evidence>
<dbReference type="PROSITE" id="PS50075">
    <property type="entry name" value="CARRIER"/>
    <property type="match status" value="1"/>
</dbReference>
<protein>
    <submittedName>
        <fullName evidence="10">Uncharacterized protein</fullName>
    </submittedName>
</protein>
<dbReference type="SUPFAM" id="SSF47336">
    <property type="entry name" value="ACP-like"/>
    <property type="match status" value="1"/>
</dbReference>
<dbReference type="PROSITE" id="PS52019">
    <property type="entry name" value="PKS_MFAS_DH"/>
    <property type="match status" value="1"/>
</dbReference>
<proteinExistence type="predicted"/>
<dbReference type="InterPro" id="IPR020806">
    <property type="entry name" value="PKS_PP-bd"/>
</dbReference>
<dbReference type="EMBL" id="ML992683">
    <property type="protein sequence ID" value="KAF2210170.1"/>
    <property type="molecule type" value="Genomic_DNA"/>
</dbReference>
<dbReference type="Pfam" id="PF22621">
    <property type="entry name" value="CurL-like_PKS_C"/>
    <property type="match status" value="1"/>
</dbReference>
<comment type="pathway">
    <text evidence="1">Secondary metabolite biosynthesis.</text>
</comment>
<dbReference type="InterPro" id="IPR049900">
    <property type="entry name" value="PKS_mFAS_DH"/>
</dbReference>
<evidence type="ECO:0000256" key="6">
    <source>
        <dbReference type="SAM" id="MobiDB-lite"/>
    </source>
</evidence>
<organism evidence="10 11">
    <name type="scientific">Cercospora zeae-maydis SCOH1-5</name>
    <dbReference type="NCBI Taxonomy" id="717836"/>
    <lineage>
        <taxon>Eukaryota</taxon>
        <taxon>Fungi</taxon>
        <taxon>Dikarya</taxon>
        <taxon>Ascomycota</taxon>
        <taxon>Pezizomycotina</taxon>
        <taxon>Dothideomycetes</taxon>
        <taxon>Dothideomycetidae</taxon>
        <taxon>Mycosphaerellales</taxon>
        <taxon>Mycosphaerellaceae</taxon>
        <taxon>Cercospora</taxon>
    </lineage>
</organism>
<dbReference type="InterPro" id="IPR036736">
    <property type="entry name" value="ACP-like_sf"/>
</dbReference>
<evidence type="ECO:0000256" key="2">
    <source>
        <dbReference type="ARBA" id="ARBA00022450"/>
    </source>
</evidence>
<dbReference type="GO" id="GO:0031177">
    <property type="term" value="F:phosphopantetheine binding"/>
    <property type="evidence" value="ECO:0007669"/>
    <property type="project" value="InterPro"/>
</dbReference>
<dbReference type="SMART" id="SM00823">
    <property type="entry name" value="PKS_PP"/>
    <property type="match status" value="1"/>
</dbReference>
<dbReference type="InterPro" id="IPR020841">
    <property type="entry name" value="PKS_Beta-ketoAc_synthase_dom"/>
</dbReference>
<dbReference type="InterPro" id="IPR009081">
    <property type="entry name" value="PP-bd_ACP"/>
</dbReference>
<dbReference type="Gene3D" id="3.30.70.3290">
    <property type="match status" value="1"/>
</dbReference>
<dbReference type="InterPro" id="IPR014030">
    <property type="entry name" value="Ketoacyl_synth_N"/>
</dbReference>
<feature type="domain" description="Carrier" evidence="7">
    <location>
        <begin position="1708"/>
        <end position="1789"/>
    </location>
</feature>
<evidence type="ECO:0000313" key="11">
    <source>
        <dbReference type="Proteomes" id="UP000799539"/>
    </source>
</evidence>
<dbReference type="GO" id="GO:0004315">
    <property type="term" value="F:3-oxoacyl-[acyl-carrier-protein] synthase activity"/>
    <property type="evidence" value="ECO:0007669"/>
    <property type="project" value="InterPro"/>
</dbReference>
<dbReference type="InterPro" id="IPR016035">
    <property type="entry name" value="Acyl_Trfase/lysoPLipase"/>
</dbReference>
<feature type="region of interest" description="C-terminal hotdog fold" evidence="5">
    <location>
        <begin position="1488"/>
        <end position="1633"/>
    </location>
</feature>
<dbReference type="InterPro" id="IPR050091">
    <property type="entry name" value="PKS_NRPS_Biosynth_Enz"/>
</dbReference>
<dbReference type="SUPFAM" id="SSF53901">
    <property type="entry name" value="Thiolase-like"/>
    <property type="match status" value="1"/>
</dbReference>
<feature type="region of interest" description="N-terminal hotdog fold" evidence="5">
    <location>
        <begin position="1325"/>
        <end position="1460"/>
    </location>
</feature>
<dbReference type="SMART" id="SM00827">
    <property type="entry name" value="PKS_AT"/>
    <property type="match status" value="1"/>
</dbReference>
<dbReference type="GO" id="GO:0006633">
    <property type="term" value="P:fatty acid biosynthetic process"/>
    <property type="evidence" value="ECO:0007669"/>
    <property type="project" value="InterPro"/>
</dbReference>